<dbReference type="AlphaFoldDB" id="A0A5C2RWC4"/>
<accession>A0A5C2RWC4</accession>
<evidence type="ECO:0000313" key="1">
    <source>
        <dbReference type="EMBL" id="RPD54626.1"/>
    </source>
</evidence>
<proteinExistence type="predicted"/>
<name>A0A5C2RWC4_9APHY</name>
<gene>
    <name evidence="1" type="ORF">L227DRAFT_615972</name>
</gene>
<dbReference type="Proteomes" id="UP000313359">
    <property type="component" value="Unassembled WGS sequence"/>
</dbReference>
<reference evidence="1" key="1">
    <citation type="journal article" date="2018" name="Genome Biol. Evol.">
        <title>Genomics and development of Lentinus tigrinus, a white-rot wood-decaying mushroom with dimorphic fruiting bodies.</title>
        <authorList>
            <person name="Wu B."/>
            <person name="Xu Z."/>
            <person name="Knudson A."/>
            <person name="Carlson A."/>
            <person name="Chen N."/>
            <person name="Kovaka S."/>
            <person name="LaButti K."/>
            <person name="Lipzen A."/>
            <person name="Pennachio C."/>
            <person name="Riley R."/>
            <person name="Schakwitz W."/>
            <person name="Umezawa K."/>
            <person name="Ohm R.A."/>
            <person name="Grigoriev I.V."/>
            <person name="Nagy L.G."/>
            <person name="Gibbons J."/>
            <person name="Hibbett D."/>
        </authorList>
    </citation>
    <scope>NUCLEOTIDE SEQUENCE [LARGE SCALE GENOMIC DNA]</scope>
    <source>
        <strain evidence="1">ALCF2SS1-6</strain>
    </source>
</reference>
<sequence length="249" mass="28121">MAKPMTLEVSSQAIRADNGPLRSDVAPLVPERRALQVGMLGKMDTVKGEQITSLGVAVEGAGAQKSPQEKLGIARSLRPSVRLRIASRRGPSGRGEARVVHKVGNGQAKKFWQQELDDQRFTPSDRPYKRQKRAPVTSLPITMRIPTPRGHYKVLAPFLSDLASGLHLGKWTHFCYTAKVFLKMKVEYLGARRWRITPPAPGTTPAWREKFDLIVLVQPRTKRWTREQALELRTIMHKWGWNANTFVLE</sequence>
<keyword evidence="2" id="KW-1185">Reference proteome</keyword>
<evidence type="ECO:0000313" key="2">
    <source>
        <dbReference type="Proteomes" id="UP000313359"/>
    </source>
</evidence>
<dbReference type="EMBL" id="ML122303">
    <property type="protein sequence ID" value="RPD54626.1"/>
    <property type="molecule type" value="Genomic_DNA"/>
</dbReference>
<protein>
    <submittedName>
        <fullName evidence="1">Uncharacterized protein</fullName>
    </submittedName>
</protein>
<organism evidence="1 2">
    <name type="scientific">Lentinus tigrinus ALCF2SS1-6</name>
    <dbReference type="NCBI Taxonomy" id="1328759"/>
    <lineage>
        <taxon>Eukaryota</taxon>
        <taxon>Fungi</taxon>
        <taxon>Dikarya</taxon>
        <taxon>Basidiomycota</taxon>
        <taxon>Agaricomycotina</taxon>
        <taxon>Agaricomycetes</taxon>
        <taxon>Polyporales</taxon>
        <taxon>Polyporaceae</taxon>
        <taxon>Lentinus</taxon>
    </lineage>
</organism>